<dbReference type="InterPro" id="IPR037225">
    <property type="entry name" value="Nuo51_FMN-bd_sf"/>
</dbReference>
<evidence type="ECO:0000256" key="3">
    <source>
        <dbReference type="ARBA" id="ARBA00022723"/>
    </source>
</evidence>
<dbReference type="GO" id="GO:0010181">
    <property type="term" value="F:FMN binding"/>
    <property type="evidence" value="ECO:0007669"/>
    <property type="project" value="InterPro"/>
</dbReference>
<evidence type="ECO:0000313" key="7">
    <source>
        <dbReference type="EMBL" id="SIR31930.1"/>
    </source>
</evidence>
<dbReference type="Gene3D" id="3.10.20.600">
    <property type="match status" value="1"/>
</dbReference>
<dbReference type="Gene3D" id="3.40.50.11540">
    <property type="entry name" value="NADH-ubiquinone oxidoreductase 51kDa subunit"/>
    <property type="match status" value="1"/>
</dbReference>
<keyword evidence="2" id="KW-0004">4Fe-4S</keyword>
<dbReference type="SMART" id="SM00928">
    <property type="entry name" value="NADH_4Fe-4S"/>
    <property type="match status" value="1"/>
</dbReference>
<dbReference type="SUPFAM" id="SSF142019">
    <property type="entry name" value="Nqo1 FMN-binding domain-like"/>
    <property type="match status" value="1"/>
</dbReference>
<dbReference type="InterPro" id="IPR011538">
    <property type="entry name" value="Nuo51_FMN-bd"/>
</dbReference>
<dbReference type="GO" id="GO:0046872">
    <property type="term" value="F:metal ion binding"/>
    <property type="evidence" value="ECO:0007669"/>
    <property type="project" value="UniProtKB-KW"/>
</dbReference>
<dbReference type="PANTHER" id="PTHR43578">
    <property type="entry name" value="NADH-QUINONE OXIDOREDUCTASE SUBUNIT F"/>
    <property type="match status" value="1"/>
</dbReference>
<dbReference type="GO" id="GO:0008137">
    <property type="term" value="F:NADH dehydrogenase (ubiquinone) activity"/>
    <property type="evidence" value="ECO:0007669"/>
    <property type="project" value="InterPro"/>
</dbReference>
<dbReference type="Pfam" id="PF10589">
    <property type="entry name" value="NADH_4Fe-4S"/>
    <property type="match status" value="1"/>
</dbReference>
<sequence length="581" mass="60959">MGEPREAFVELQQRLGRAGTRMLDRLRQAQAEDGRVDADDLARAAEDFGWPVVAVTGSATYYADFAEGRQGRRHVRVCEGTACFVSSQGQHIARIERALGVRQGECAPDGSVSLQGVRCLGFCYDSPALLDGDRPCSGETLGALFGDPLAARRRTRPERVEPLKMGAAEIPYTSTTERPVVLAGLVGGEEPWAVWPGVVTTGSPQKVMSEVAASGLRGRGGAGFPVAKKWSATAAEPAPRYVVGNGDEGDPGSYGDRLLMERDPHRILEGLALAAFAVGAPHGLILVRSEYPAAADRLRAAVAQAREAGHLGAQVHGSPVDFDVEIVVGAGSYVAGEETALLHALAGLRAAVRARPPYPTSHGFLGQPTAVNNVETLAAVPWIVRHGGAAYAQLGHPDEPGTKLVCLSQRFRRPGVYEVEFGVPLRHLVDDLGGGLREPYQLRAVQVGGPLGGFLAPDQLDLPLLSKPLAQAGAALGHASLVAVDATVPATAILRHAWAFGAAESCGACTPCRVGTRRGLEMAERLGAPGAALADHEPLLRVLDVASLCAFGRGVSCAVRSLLRVYADELHRASSTSEGGG</sequence>
<dbReference type="RefSeq" id="WP_076470990.1">
    <property type="nucleotide sequence ID" value="NZ_FTNF01000008.1"/>
</dbReference>
<dbReference type="Pfam" id="PF01257">
    <property type="entry name" value="2Fe-2S_thioredx"/>
    <property type="match status" value="1"/>
</dbReference>
<dbReference type="PROSITE" id="PS00645">
    <property type="entry name" value="COMPLEX1_51K_2"/>
    <property type="match status" value="1"/>
</dbReference>
<dbReference type="CDD" id="cd03064">
    <property type="entry name" value="TRX_Fd_NuoE"/>
    <property type="match status" value="1"/>
</dbReference>
<reference evidence="7 8" key="1">
    <citation type="submission" date="2017-01" db="EMBL/GenBank/DDBJ databases">
        <authorList>
            <person name="Mah S.A."/>
            <person name="Swanson W.J."/>
            <person name="Moy G.W."/>
            <person name="Vacquier V.D."/>
        </authorList>
    </citation>
    <scope>NUCLEOTIDE SEQUENCE [LARGE SCALE GENOMIC DNA]</scope>
    <source>
        <strain evidence="7 8">DSM 45758</strain>
    </source>
</reference>
<dbReference type="SUPFAM" id="SSF52833">
    <property type="entry name" value="Thioredoxin-like"/>
    <property type="match status" value="1"/>
</dbReference>
<evidence type="ECO:0000259" key="6">
    <source>
        <dbReference type="SMART" id="SM00928"/>
    </source>
</evidence>
<dbReference type="AlphaFoldDB" id="A0A1N6ZYK6"/>
<evidence type="ECO:0000256" key="1">
    <source>
        <dbReference type="ARBA" id="ARBA00007523"/>
    </source>
</evidence>
<dbReference type="PANTHER" id="PTHR43578:SF3">
    <property type="entry name" value="NADH-QUINONE OXIDOREDUCTASE SUBUNIT F"/>
    <property type="match status" value="1"/>
</dbReference>
<proteinExistence type="inferred from homology"/>
<dbReference type="InterPro" id="IPR036249">
    <property type="entry name" value="Thioredoxin-like_sf"/>
</dbReference>
<dbReference type="SUPFAM" id="SSF142984">
    <property type="entry name" value="Nqo1 middle domain-like"/>
    <property type="match status" value="1"/>
</dbReference>
<organism evidence="7 8">
    <name type="scientific">Micromonospora avicenniae</name>
    <dbReference type="NCBI Taxonomy" id="1198245"/>
    <lineage>
        <taxon>Bacteria</taxon>
        <taxon>Bacillati</taxon>
        <taxon>Actinomycetota</taxon>
        <taxon>Actinomycetes</taxon>
        <taxon>Micromonosporales</taxon>
        <taxon>Micromonosporaceae</taxon>
        <taxon>Micromonospora</taxon>
    </lineage>
</organism>
<dbReference type="InterPro" id="IPR037207">
    <property type="entry name" value="Nuop51_4Fe4S-bd_sf"/>
</dbReference>
<evidence type="ECO:0000313" key="8">
    <source>
        <dbReference type="Proteomes" id="UP000186004"/>
    </source>
</evidence>
<dbReference type="Gene3D" id="1.20.1440.230">
    <property type="entry name" value="NADH-ubiquinone oxidoreductase 51kDa subunit, iron-sulphur binding domain"/>
    <property type="match status" value="1"/>
</dbReference>
<keyword evidence="8" id="KW-1185">Reference proteome</keyword>
<evidence type="ECO:0000256" key="4">
    <source>
        <dbReference type="ARBA" id="ARBA00023004"/>
    </source>
</evidence>
<feature type="domain" description="NADH-ubiquinone oxidoreductase 51kDa subunit iron-sulphur binding" evidence="6">
    <location>
        <begin position="491"/>
        <end position="536"/>
    </location>
</feature>
<dbReference type="Proteomes" id="UP000186004">
    <property type="component" value="Unassembled WGS sequence"/>
</dbReference>
<dbReference type="Pfam" id="PF01512">
    <property type="entry name" value="Complex1_51K"/>
    <property type="match status" value="1"/>
</dbReference>
<name>A0A1N6ZYK6_9ACTN</name>
<accession>A0A1N6ZYK6</accession>
<keyword evidence="3" id="KW-0479">Metal-binding</keyword>
<dbReference type="InterPro" id="IPR019575">
    <property type="entry name" value="Nuop51_4Fe4S-bd"/>
</dbReference>
<evidence type="ECO:0000256" key="2">
    <source>
        <dbReference type="ARBA" id="ARBA00022485"/>
    </source>
</evidence>
<dbReference type="EMBL" id="FTNF01000008">
    <property type="protein sequence ID" value="SIR31930.1"/>
    <property type="molecule type" value="Genomic_DNA"/>
</dbReference>
<gene>
    <name evidence="7" type="ORF">SAMN05444858_108167</name>
</gene>
<dbReference type="InterPro" id="IPR042128">
    <property type="entry name" value="NuoE_dom"/>
</dbReference>
<evidence type="ECO:0000256" key="5">
    <source>
        <dbReference type="ARBA" id="ARBA00023014"/>
    </source>
</evidence>
<keyword evidence="5" id="KW-0411">Iron-sulfur</keyword>
<keyword evidence="4" id="KW-0408">Iron</keyword>
<dbReference type="STRING" id="1198245.SAMN05444858_108167"/>
<keyword evidence="7" id="KW-0830">Ubiquinone</keyword>
<protein>
    <submittedName>
        <fullName evidence="7">NADH:ubiquinone oxidoreductase, NADH-binding subunit (Chain F)</fullName>
    </submittedName>
</protein>
<dbReference type="InterPro" id="IPR001949">
    <property type="entry name" value="NADH-UbQ_OxRdtase_51kDa_CS"/>
</dbReference>
<comment type="similarity">
    <text evidence="1">Belongs to the complex I 51 kDa subunit family.</text>
</comment>
<dbReference type="GO" id="GO:0051539">
    <property type="term" value="F:4 iron, 4 sulfur cluster binding"/>
    <property type="evidence" value="ECO:0007669"/>
    <property type="project" value="UniProtKB-KW"/>
</dbReference>
<dbReference type="OrthoDB" id="9805533at2"/>
<dbReference type="Gene3D" id="3.40.30.10">
    <property type="entry name" value="Glutaredoxin"/>
    <property type="match status" value="1"/>
</dbReference>
<dbReference type="SUPFAM" id="SSF140490">
    <property type="entry name" value="Nqo1C-terminal domain-like"/>
    <property type="match status" value="1"/>
</dbReference>